<organism evidence="1">
    <name type="scientific">uncultured Caudovirales phage</name>
    <dbReference type="NCBI Taxonomy" id="2100421"/>
    <lineage>
        <taxon>Viruses</taxon>
        <taxon>Duplodnaviria</taxon>
        <taxon>Heunggongvirae</taxon>
        <taxon>Uroviricota</taxon>
        <taxon>Caudoviricetes</taxon>
        <taxon>Peduoviridae</taxon>
        <taxon>Maltschvirus</taxon>
        <taxon>Maltschvirus maltsch</taxon>
    </lineage>
</organism>
<accession>A0A6J5MQ37</accession>
<proteinExistence type="predicted"/>
<evidence type="ECO:0000313" key="2">
    <source>
        <dbReference type="EMBL" id="CAB4178668.1"/>
    </source>
</evidence>
<dbReference type="EMBL" id="LR796970">
    <property type="protein sequence ID" value="CAB4178668.1"/>
    <property type="molecule type" value="Genomic_DNA"/>
</dbReference>
<dbReference type="EMBL" id="LR796488">
    <property type="protein sequence ID" value="CAB4147156.1"/>
    <property type="molecule type" value="Genomic_DNA"/>
</dbReference>
<name>A0A6J5MQ37_9CAUD</name>
<dbReference type="EMBL" id="LR797115">
    <property type="protein sequence ID" value="CAB4187849.1"/>
    <property type="molecule type" value="Genomic_DNA"/>
</dbReference>
<gene>
    <name evidence="2" type="ORF">UFOVP1020_9</name>
    <name evidence="3" type="ORF">UFOVP1170_4</name>
    <name evidence="4" type="ORF">UFOVP1621_41</name>
    <name evidence="1" type="ORF">UFOVP512_14</name>
</gene>
<reference evidence="1" key="1">
    <citation type="submission" date="2020-04" db="EMBL/GenBank/DDBJ databases">
        <authorList>
            <person name="Chiriac C."/>
            <person name="Salcher M."/>
            <person name="Ghai R."/>
            <person name="Kavagutti S V."/>
        </authorList>
    </citation>
    <scope>NUCLEOTIDE SEQUENCE</scope>
</reference>
<evidence type="ECO:0000313" key="3">
    <source>
        <dbReference type="EMBL" id="CAB4187849.1"/>
    </source>
</evidence>
<protein>
    <submittedName>
        <fullName evidence="1">Uncharacterized protein</fullName>
    </submittedName>
</protein>
<sequence>MTIYPRISAEQYAADRHQWGEMFMTYDRHPATGKEVGRFERSMGHPYWHGPCACGSGREGKAVYDDHNIYFGISCSACNRQPAPGPYDEQIEED</sequence>
<evidence type="ECO:0000313" key="4">
    <source>
        <dbReference type="EMBL" id="CAB4220524.1"/>
    </source>
</evidence>
<evidence type="ECO:0000313" key="1">
    <source>
        <dbReference type="EMBL" id="CAB4147156.1"/>
    </source>
</evidence>
<dbReference type="EMBL" id="LR797500">
    <property type="protein sequence ID" value="CAB4220524.1"/>
    <property type="molecule type" value="Genomic_DNA"/>
</dbReference>